<reference evidence="4" key="1">
    <citation type="submission" date="2009-01" db="EMBL/GenBank/DDBJ databases">
        <title>Complete sequence of chromosome Cyanothece sp. PCC 7425.</title>
        <authorList>
            <consortium name="US DOE Joint Genome Institute"/>
            <person name="Lucas S."/>
            <person name="Copeland A."/>
            <person name="Lapidus A."/>
            <person name="Glavina del Rio T."/>
            <person name="Dalin E."/>
            <person name="Tice H."/>
            <person name="Bruce D."/>
            <person name="Goodwin L."/>
            <person name="Pitluck S."/>
            <person name="Sims D."/>
            <person name="Meineke L."/>
            <person name="Brettin T."/>
            <person name="Detter J.C."/>
            <person name="Han C."/>
            <person name="Larimer F."/>
            <person name="Land M."/>
            <person name="Hauser L."/>
            <person name="Kyrpides N."/>
            <person name="Ovchinnikova G."/>
            <person name="Liberton M."/>
            <person name="Stoeckel J."/>
            <person name="Banerjee A."/>
            <person name="Singh A."/>
            <person name="Page L."/>
            <person name="Sato H."/>
            <person name="Zhao L."/>
            <person name="Sherman L."/>
            <person name="Pakrasi H."/>
            <person name="Richardson P."/>
        </authorList>
    </citation>
    <scope>NUCLEOTIDE SEQUENCE</scope>
    <source>
        <strain evidence="4">PCC 7425</strain>
    </source>
</reference>
<accession>B8HPF7</accession>
<keyword evidence="1" id="KW-0479">Metal-binding</keyword>
<evidence type="ECO:0000313" key="4">
    <source>
        <dbReference type="EMBL" id="ACL43818.1"/>
    </source>
</evidence>
<dbReference type="InterPro" id="IPR016193">
    <property type="entry name" value="Cytidine_deaminase-like"/>
</dbReference>
<dbReference type="Gene3D" id="3.40.140.10">
    <property type="entry name" value="Cytidine Deaminase, domain 2"/>
    <property type="match status" value="1"/>
</dbReference>
<organism evidence="4">
    <name type="scientific">Cyanothece sp. (strain PCC 7425 / ATCC 29141)</name>
    <dbReference type="NCBI Taxonomy" id="395961"/>
    <lineage>
        <taxon>Bacteria</taxon>
        <taxon>Bacillati</taxon>
        <taxon>Cyanobacteriota</taxon>
        <taxon>Cyanophyceae</taxon>
        <taxon>Gomontiellales</taxon>
        <taxon>Cyanothecaceae</taxon>
        <taxon>Cyanothece</taxon>
    </lineage>
</organism>
<gene>
    <name evidence="4" type="ordered locus">Cyan7425_1447</name>
</gene>
<evidence type="ECO:0000259" key="3">
    <source>
        <dbReference type="PROSITE" id="PS51747"/>
    </source>
</evidence>
<dbReference type="eggNOG" id="COG0590">
    <property type="taxonomic scope" value="Bacteria"/>
</dbReference>
<feature type="domain" description="CMP/dCMP-type deaminase" evidence="3">
    <location>
        <begin position="1"/>
        <end position="112"/>
    </location>
</feature>
<dbReference type="PANTHER" id="PTHR11079:SF179">
    <property type="entry name" value="TRNA(ADENINE(34)) DEAMINASE, CHLOROPLASTIC"/>
    <property type="match status" value="1"/>
</dbReference>
<dbReference type="KEGG" id="cyn:Cyan7425_1447"/>
<protein>
    <submittedName>
        <fullName evidence="4">CMP/dCMP deaminase zinc-binding</fullName>
    </submittedName>
</protein>
<proteinExistence type="predicted"/>
<dbReference type="STRING" id="395961.Cyan7425_1447"/>
<dbReference type="CDD" id="cd01285">
    <property type="entry name" value="nucleoside_deaminase"/>
    <property type="match status" value="1"/>
</dbReference>
<dbReference type="GO" id="GO:0016787">
    <property type="term" value="F:hydrolase activity"/>
    <property type="evidence" value="ECO:0007669"/>
    <property type="project" value="InterPro"/>
</dbReference>
<evidence type="ECO:0000256" key="2">
    <source>
        <dbReference type="ARBA" id="ARBA00022833"/>
    </source>
</evidence>
<dbReference type="EMBL" id="CP001344">
    <property type="protein sequence ID" value="ACL43818.1"/>
    <property type="molecule type" value="Genomic_DNA"/>
</dbReference>
<dbReference type="SUPFAM" id="SSF53927">
    <property type="entry name" value="Cytidine deaminase-like"/>
    <property type="match status" value="1"/>
</dbReference>
<dbReference type="Pfam" id="PF00383">
    <property type="entry name" value="dCMP_cyt_deam_1"/>
    <property type="match status" value="1"/>
</dbReference>
<dbReference type="GO" id="GO:0008270">
    <property type="term" value="F:zinc ion binding"/>
    <property type="evidence" value="ECO:0007669"/>
    <property type="project" value="InterPro"/>
</dbReference>
<dbReference type="PROSITE" id="PS00903">
    <property type="entry name" value="CYT_DCMP_DEAMINASES_1"/>
    <property type="match status" value="1"/>
</dbReference>
<name>B8HPF7_CYAP4</name>
<dbReference type="HOGENOM" id="CLU_1608131_0_0_3"/>
<sequence length="150" mass="16399">MIDRVLELARSAIAQGKAGVAALMLWRDEILAFDHNQAVDTGDLTAHAEMVVLRQASSRLSQMSDAEKAEITLYVTLEPCLMCLSAISFAGIKRVVYSALNRDGKPEIWISDGITTEEINETLVRGPLELVPGVKREEGQAILDMMGKKA</sequence>
<dbReference type="PANTHER" id="PTHR11079">
    <property type="entry name" value="CYTOSINE DEAMINASE FAMILY MEMBER"/>
    <property type="match status" value="1"/>
</dbReference>
<dbReference type="InterPro" id="IPR016192">
    <property type="entry name" value="APOBEC/CMP_deaminase_Zn-bd"/>
</dbReference>
<keyword evidence="2" id="KW-0862">Zinc</keyword>
<dbReference type="PROSITE" id="PS51747">
    <property type="entry name" value="CYT_DCMP_DEAMINASES_2"/>
    <property type="match status" value="1"/>
</dbReference>
<dbReference type="InterPro" id="IPR002125">
    <property type="entry name" value="CMP_dCMP_dom"/>
</dbReference>
<evidence type="ECO:0000256" key="1">
    <source>
        <dbReference type="ARBA" id="ARBA00022723"/>
    </source>
</evidence>
<dbReference type="OrthoDB" id="9788517at2"/>
<dbReference type="AlphaFoldDB" id="B8HPF7"/>